<evidence type="ECO:0000256" key="8">
    <source>
        <dbReference type="ARBA" id="ARBA00023136"/>
    </source>
</evidence>
<dbReference type="PANTHER" id="PTHR46009:SF1">
    <property type="entry name" value="VACUOLAR PROTEIN SORTING-ASSOCIATED PROTEIN VTA1 HOMOLOG"/>
    <property type="match status" value="1"/>
</dbReference>
<reference evidence="12" key="2">
    <citation type="journal article" date="2018" name="Environ. Sci. Technol.">
        <title>The Toxicogenome of Hyalella azteca: A Model for Sediment Ecotoxicology and Evolutionary Toxicology.</title>
        <authorList>
            <person name="Poynton H.C."/>
            <person name="Hasenbein S."/>
            <person name="Benoit J.B."/>
            <person name="Sepulveda M.S."/>
            <person name="Poelchau M.F."/>
            <person name="Hughes D.S.T."/>
            <person name="Murali S.C."/>
            <person name="Chen S."/>
            <person name="Glastad K.M."/>
            <person name="Goodisman M.A.D."/>
            <person name="Werren J.H."/>
            <person name="Vineis J.H."/>
            <person name="Bowen J.L."/>
            <person name="Friedrich M."/>
            <person name="Jones J."/>
            <person name="Robertson H.M."/>
            <person name="Feyereisen R."/>
            <person name="Mechler-Hickson A."/>
            <person name="Mathers N."/>
            <person name="Lee C.E."/>
            <person name="Colbourne J.K."/>
            <person name="Biales A."/>
            <person name="Johnston J.S."/>
            <person name="Wellborn G.A."/>
            <person name="Rosendale A.J."/>
            <person name="Cridge A.G."/>
            <person name="Munoz-Torres M.C."/>
            <person name="Bain P.A."/>
            <person name="Manny A.R."/>
            <person name="Major K.M."/>
            <person name="Lambert F.N."/>
            <person name="Vulpe C.D."/>
            <person name="Tuck P."/>
            <person name="Blalock B.J."/>
            <person name="Lin Y.Y."/>
            <person name="Smith M.E."/>
            <person name="Ochoa-Acuna H."/>
            <person name="Chen M.M."/>
            <person name="Childers C.P."/>
            <person name="Qu J."/>
            <person name="Dugan S."/>
            <person name="Lee S.L."/>
            <person name="Chao H."/>
            <person name="Dinh H."/>
            <person name="Han Y."/>
            <person name="Doddapaneni H."/>
            <person name="Worley K.C."/>
            <person name="Muzny D.M."/>
            <person name="Gibbs R.A."/>
            <person name="Richards S."/>
        </authorList>
    </citation>
    <scope>NUCLEOTIDE SEQUENCE</scope>
    <source>
        <strain evidence="12">HAZT.00-mixed</strain>
        <tissue evidence="12">Whole organism</tissue>
    </source>
</reference>
<dbReference type="Pfam" id="PF04652">
    <property type="entry name" value="Vta1"/>
    <property type="match status" value="1"/>
</dbReference>
<evidence type="ECO:0008006" key="13">
    <source>
        <dbReference type="Google" id="ProtNLM"/>
    </source>
</evidence>
<reference evidence="12" key="3">
    <citation type="submission" date="2019-06" db="EMBL/GenBank/DDBJ databases">
        <authorList>
            <person name="Poynton C."/>
            <person name="Hasenbein S."/>
            <person name="Benoit J.B."/>
            <person name="Sepulveda M.S."/>
            <person name="Poelchau M.F."/>
            <person name="Murali S.C."/>
            <person name="Chen S."/>
            <person name="Glastad K.M."/>
            <person name="Werren J.H."/>
            <person name="Vineis J.H."/>
            <person name="Bowen J.L."/>
            <person name="Friedrich M."/>
            <person name="Jones J."/>
            <person name="Robertson H.M."/>
            <person name="Feyereisen R."/>
            <person name="Mechler-Hickson A."/>
            <person name="Mathers N."/>
            <person name="Lee C.E."/>
            <person name="Colbourne J.K."/>
            <person name="Biales A."/>
            <person name="Johnston J.S."/>
            <person name="Wellborn G.A."/>
            <person name="Rosendale A.J."/>
            <person name="Cridge A.G."/>
            <person name="Munoz-Torres M.C."/>
            <person name="Bain P.A."/>
            <person name="Manny A.R."/>
            <person name="Major K.M."/>
            <person name="Lambert F.N."/>
            <person name="Vulpe C.D."/>
            <person name="Tuck P."/>
            <person name="Blalock B.J."/>
            <person name="Lin Y.-Y."/>
            <person name="Smith M.E."/>
            <person name="Ochoa-Acuna H."/>
            <person name="Chen M.-J.M."/>
            <person name="Childers C.P."/>
            <person name="Qu J."/>
            <person name="Dugan S."/>
            <person name="Lee S.L."/>
            <person name="Chao H."/>
            <person name="Dinh H."/>
            <person name="Han Y."/>
            <person name="Doddapaneni H."/>
            <person name="Worley K.C."/>
            <person name="Muzny D.M."/>
            <person name="Gibbs R.A."/>
            <person name="Richards S."/>
        </authorList>
    </citation>
    <scope>NUCLEOTIDE SEQUENCE</scope>
    <source>
        <strain evidence="12">HAZT.00-mixed</strain>
        <tissue evidence="12">Whole organism</tissue>
    </source>
</reference>
<keyword evidence="7" id="KW-0653">Protein transport</keyword>
<dbReference type="OrthoDB" id="391137at2759"/>
<dbReference type="GO" id="GO:0032511">
    <property type="term" value="P:late endosome to vacuole transport via multivesicular body sorting pathway"/>
    <property type="evidence" value="ECO:0007669"/>
    <property type="project" value="InterPro"/>
</dbReference>
<name>A0A6A0H7T4_HYAAZ</name>
<feature type="domain" description="Vta1/callose synthase N-terminal" evidence="10">
    <location>
        <begin position="16"/>
        <end position="156"/>
    </location>
</feature>
<organism evidence="12">
    <name type="scientific">Hyalella azteca</name>
    <name type="common">Amphipod</name>
    <dbReference type="NCBI Taxonomy" id="294128"/>
    <lineage>
        <taxon>Eukaryota</taxon>
        <taxon>Metazoa</taxon>
        <taxon>Ecdysozoa</taxon>
        <taxon>Arthropoda</taxon>
        <taxon>Crustacea</taxon>
        <taxon>Multicrustacea</taxon>
        <taxon>Malacostraca</taxon>
        <taxon>Eumalacostraca</taxon>
        <taxon>Peracarida</taxon>
        <taxon>Amphipoda</taxon>
        <taxon>Senticaudata</taxon>
        <taxon>Talitrida</taxon>
        <taxon>Talitroidea</taxon>
        <taxon>Hyalellidae</taxon>
        <taxon>Hyalella</taxon>
    </lineage>
</organism>
<keyword evidence="8" id="KW-0472">Membrane</keyword>
<dbReference type="AlphaFoldDB" id="A0A6A0H7T4"/>
<evidence type="ECO:0000256" key="7">
    <source>
        <dbReference type="ARBA" id="ARBA00022927"/>
    </source>
</evidence>
<evidence type="ECO:0000256" key="1">
    <source>
        <dbReference type="ARBA" id="ARBA00004481"/>
    </source>
</evidence>
<dbReference type="PANTHER" id="PTHR46009">
    <property type="entry name" value="VACUOLAR PROTEIN SORTING-ASSOCIATED PROTEIN VTA1 HOMOLOG"/>
    <property type="match status" value="1"/>
</dbReference>
<dbReference type="GO" id="GO:0010008">
    <property type="term" value="C:endosome membrane"/>
    <property type="evidence" value="ECO:0007669"/>
    <property type="project" value="UniProtKB-SubCell"/>
</dbReference>
<gene>
    <name evidence="12" type="ORF">HAZT_HAZT006474</name>
</gene>
<protein>
    <recommendedName>
        <fullName evidence="13">Vta1/callose synthase N-terminal domain-containing protein</fullName>
    </recommendedName>
</protein>
<evidence type="ECO:0000256" key="5">
    <source>
        <dbReference type="ARBA" id="ARBA00022490"/>
    </source>
</evidence>
<dbReference type="GO" id="GO:0005771">
    <property type="term" value="C:multivesicular body"/>
    <property type="evidence" value="ECO:0007669"/>
    <property type="project" value="TreeGrafter"/>
</dbReference>
<evidence type="ECO:0000256" key="3">
    <source>
        <dbReference type="ARBA" id="ARBA00007895"/>
    </source>
</evidence>
<evidence type="ECO:0000313" key="12">
    <source>
        <dbReference type="EMBL" id="KAA0201803.1"/>
    </source>
</evidence>
<proteinExistence type="inferred from homology"/>
<dbReference type="Gene3D" id="1.20.5.420">
    <property type="entry name" value="Immunoglobulin FC, subunit C"/>
    <property type="match status" value="1"/>
</dbReference>
<feature type="compositionally biased region" description="Polar residues" evidence="9">
    <location>
        <begin position="188"/>
        <end position="198"/>
    </location>
</feature>
<evidence type="ECO:0000256" key="9">
    <source>
        <dbReference type="SAM" id="MobiDB-lite"/>
    </source>
</evidence>
<comment type="similarity">
    <text evidence="3">Belongs to the VTA1 family.</text>
</comment>
<feature type="domain" description="Vta1 C-terminal" evidence="11">
    <location>
        <begin position="263"/>
        <end position="297"/>
    </location>
</feature>
<dbReference type="Gene3D" id="1.25.40.270">
    <property type="entry name" value="Vacuolar protein sorting-associated protein vta1"/>
    <property type="match status" value="1"/>
</dbReference>
<evidence type="ECO:0000256" key="2">
    <source>
        <dbReference type="ARBA" id="ARBA00004496"/>
    </source>
</evidence>
<reference evidence="12" key="1">
    <citation type="submission" date="2014-08" db="EMBL/GenBank/DDBJ databases">
        <authorList>
            <person name="Murali S."/>
            <person name="Richards S."/>
            <person name="Bandaranaike D."/>
            <person name="Bellair M."/>
            <person name="Blankenburg K."/>
            <person name="Chao H."/>
            <person name="Dinh H."/>
            <person name="Doddapaneni H."/>
            <person name="Dugan-Rocha S."/>
            <person name="Elkadiri S."/>
            <person name="Gnanaolivu R."/>
            <person name="Hughes D."/>
            <person name="Lee S."/>
            <person name="Li M."/>
            <person name="Ming W."/>
            <person name="Munidasa M."/>
            <person name="Muniz J."/>
            <person name="Nguyen L."/>
            <person name="Osuji N."/>
            <person name="Pu L.-L."/>
            <person name="Puazo M."/>
            <person name="Skinner E."/>
            <person name="Qu C."/>
            <person name="Quiroz J."/>
            <person name="Raj R."/>
            <person name="Weissenberger G."/>
            <person name="Xin Y."/>
            <person name="Zou X."/>
            <person name="Han Y."/>
            <person name="Worley K."/>
            <person name="Muzny D."/>
            <person name="Gibbs R."/>
        </authorList>
    </citation>
    <scope>NUCLEOTIDE SEQUENCE</scope>
    <source>
        <strain evidence="12">HAZT.00-mixed</strain>
        <tissue evidence="12">Whole organism</tissue>
    </source>
</reference>
<dbReference type="InterPro" id="IPR044538">
    <property type="entry name" value="Vta1-like"/>
</dbReference>
<evidence type="ECO:0000259" key="11">
    <source>
        <dbReference type="Pfam" id="PF18097"/>
    </source>
</evidence>
<comment type="subcellular location">
    <subcellularLocation>
        <location evidence="2">Cytoplasm</location>
    </subcellularLocation>
    <subcellularLocation>
        <location evidence="1">Endosome membrane</location>
        <topology evidence="1">Peripheral membrane protein</topology>
    </subcellularLocation>
</comment>
<accession>A0A6A0H7T4</accession>
<evidence type="ECO:0000256" key="4">
    <source>
        <dbReference type="ARBA" id="ARBA00022448"/>
    </source>
</evidence>
<feature type="region of interest" description="Disordered" evidence="9">
    <location>
        <begin position="161"/>
        <end position="201"/>
    </location>
</feature>
<dbReference type="InterPro" id="IPR041212">
    <property type="entry name" value="Vta1_C"/>
</dbReference>
<keyword evidence="5" id="KW-0963">Cytoplasm</keyword>
<evidence type="ECO:0000256" key="6">
    <source>
        <dbReference type="ARBA" id="ARBA00022753"/>
    </source>
</evidence>
<dbReference type="InterPro" id="IPR039431">
    <property type="entry name" value="Vta1/CALS_N"/>
</dbReference>
<keyword evidence="4" id="KW-0813">Transport</keyword>
<comment type="caution">
    <text evidence="12">The sequence shown here is derived from an EMBL/GenBank/DDBJ whole genome shotgun (WGS) entry which is preliminary data.</text>
</comment>
<dbReference type="InterPro" id="IPR023175">
    <property type="entry name" value="Vta1/CALS_N_sf"/>
</dbReference>
<dbReference type="Pfam" id="PF18097">
    <property type="entry name" value="Vta1_C"/>
    <property type="match status" value="1"/>
</dbReference>
<keyword evidence="6" id="KW-0967">Endosome</keyword>
<dbReference type="GO" id="GO:0015031">
    <property type="term" value="P:protein transport"/>
    <property type="evidence" value="ECO:0007669"/>
    <property type="project" value="UniProtKB-KW"/>
</dbReference>
<evidence type="ECO:0000259" key="10">
    <source>
        <dbReference type="Pfam" id="PF04652"/>
    </source>
</evidence>
<dbReference type="Proteomes" id="UP000711488">
    <property type="component" value="Unassembled WGS sequence"/>
</dbReference>
<dbReference type="EMBL" id="JQDR03005000">
    <property type="protein sequence ID" value="KAA0201803.1"/>
    <property type="molecule type" value="Genomic_DNA"/>
</dbReference>
<sequence length="302" mass="33041">MSGNNLLACPPQLKAIQHYLKLGVDYEGREPVITYWARLYSLQTALKIDKKSPEARTLLAGLMDWLEAFKKNNHDNEAISSDVAGQALLENEANKLFMFADSNDRAGNFNKNVVKSFYTAGVILDVCDVFGELSEEVLAQRKYAKWKATYIHNCLKQGQTPIPGPIGGDEDGPTTGDELGFTVPQGPAPSSEQTSTYNPPVLPTQPSLPPVAASSPAHDTQAKTGLFRVYTNILSTNSYIYIYYNNSCCPQPAASKCPVSAADIKMARKHCKWADSALDYEDITTAVENLTKALQLLKGNLS</sequence>